<protein>
    <submittedName>
        <fullName evidence="1">Uncharacterized protein</fullName>
    </submittedName>
</protein>
<evidence type="ECO:0000313" key="2">
    <source>
        <dbReference type="Proteomes" id="UP000242164"/>
    </source>
</evidence>
<gene>
    <name evidence="1" type="ORF">BCB44BAC_01977</name>
</gene>
<dbReference type="EMBL" id="FMIK01000024">
    <property type="protein sequence ID" value="SCL92023.1"/>
    <property type="molecule type" value="Genomic_DNA"/>
</dbReference>
<evidence type="ECO:0000313" key="1">
    <source>
        <dbReference type="EMBL" id="SCL92023.1"/>
    </source>
</evidence>
<comment type="caution">
    <text evidence="1">The sequence shown here is derived from an EMBL/GenBank/DDBJ whole genome shotgun (WGS) entry which is preliminary data.</text>
</comment>
<organism evidence="1 2">
    <name type="scientific">Bacillus cytotoxicus</name>
    <dbReference type="NCBI Taxonomy" id="580165"/>
    <lineage>
        <taxon>Bacteria</taxon>
        <taxon>Bacillati</taxon>
        <taxon>Bacillota</taxon>
        <taxon>Bacilli</taxon>
        <taxon>Bacillales</taxon>
        <taxon>Bacillaceae</taxon>
        <taxon>Bacillus</taxon>
        <taxon>Bacillus cereus group</taxon>
    </lineage>
</organism>
<dbReference type="AlphaFoldDB" id="A0AAX2CGE4"/>
<accession>A0AAX2CGE4</accession>
<sequence length="29" mass="3285">MTKACRAFVNHAITELNLNRVEIQVAVEN</sequence>
<dbReference type="Proteomes" id="UP000242164">
    <property type="component" value="Unassembled WGS sequence"/>
</dbReference>
<name>A0AAX2CGE4_9BACI</name>
<proteinExistence type="predicted"/>
<reference evidence="1 2" key="1">
    <citation type="submission" date="2016-08" db="EMBL/GenBank/DDBJ databases">
        <authorList>
            <person name="Loux V."/>
            <person name="Rue O."/>
        </authorList>
    </citation>
    <scope>NUCLEOTIDE SEQUENCE [LARGE SCALE GENOMIC DNA]</scope>
    <source>
        <strain evidence="1 2">AFSSA_08CEB44bac</strain>
    </source>
</reference>